<dbReference type="Proteomes" id="UP000651050">
    <property type="component" value="Unassembled WGS sequence"/>
</dbReference>
<dbReference type="Pfam" id="PF01370">
    <property type="entry name" value="Epimerase"/>
    <property type="match status" value="1"/>
</dbReference>
<keyword evidence="2" id="KW-0456">Lyase</keyword>
<evidence type="ECO:0000259" key="1">
    <source>
        <dbReference type="Pfam" id="PF01370"/>
    </source>
</evidence>
<comment type="caution">
    <text evidence="2">The sequence shown here is derived from an EMBL/GenBank/DDBJ whole genome shotgun (WGS) entry which is preliminary data.</text>
</comment>
<dbReference type="EC" id="4.2.1.45" evidence="2"/>
<dbReference type="InterPro" id="IPR036291">
    <property type="entry name" value="NAD(P)-bd_dom_sf"/>
</dbReference>
<feature type="domain" description="NAD-dependent epimerase/dehydratase" evidence="1">
    <location>
        <begin position="11"/>
        <end position="241"/>
    </location>
</feature>
<accession>A0A931MHI7</accession>
<dbReference type="SUPFAM" id="SSF51735">
    <property type="entry name" value="NAD(P)-binding Rossmann-fold domains"/>
    <property type="match status" value="1"/>
</dbReference>
<sequence>MFGGSYRDRRVLVTGHTGFKGSWLVAWLRELGAQVQGLALSPPTTPNHWDLLGLAMEGGLCDVRDARAVADAVAAFRPEVVFHLAAQSLVRASYDEPVDTWATNVMGTVHVLEACRRSNDVRAIVVVTSDKCYENREMERGYREDDPLGGHDAYSASKAAAELAAASYRRAFFDPAGRALVATARAGNVVGGGDWSRDRLVPDAMRAVAGGSRLEIRSPHAVRPWQHVLDPLAGYLLLGQRLIEGDRACAAAWNFGPSPESEQTVAKVLSGLKAHWPELEWSAGAGPHPHEPTLLHLDSAKARAELGWQPVWPLERTLEATARWYRDHLRSGLLRTHTDLHEFTADAARAGHAWARA</sequence>
<name>A0A931MHI7_9BURK</name>
<dbReference type="GO" id="GO:0047733">
    <property type="term" value="F:CDP-glucose 4,6-dehydratase activity"/>
    <property type="evidence" value="ECO:0007669"/>
    <property type="project" value="UniProtKB-EC"/>
</dbReference>
<organism evidence="2 3">
    <name type="scientific">Caenimonas aquaedulcis</name>
    <dbReference type="NCBI Taxonomy" id="2793270"/>
    <lineage>
        <taxon>Bacteria</taxon>
        <taxon>Pseudomonadati</taxon>
        <taxon>Pseudomonadota</taxon>
        <taxon>Betaproteobacteria</taxon>
        <taxon>Burkholderiales</taxon>
        <taxon>Comamonadaceae</taxon>
        <taxon>Caenimonas</taxon>
    </lineage>
</organism>
<dbReference type="InterPro" id="IPR001509">
    <property type="entry name" value="Epimerase_deHydtase"/>
</dbReference>
<proteinExistence type="predicted"/>
<reference evidence="2" key="1">
    <citation type="submission" date="2020-11" db="EMBL/GenBank/DDBJ databases">
        <title>Bacterial whole genome sequence for Caenimonas sp. DR4.4.</title>
        <authorList>
            <person name="Le V."/>
            <person name="Ko S.-R."/>
            <person name="Ahn C.-Y."/>
            <person name="Oh H.-M."/>
        </authorList>
    </citation>
    <scope>NUCLEOTIDE SEQUENCE</scope>
    <source>
        <strain evidence="2">DR4.4</strain>
    </source>
</reference>
<protein>
    <submittedName>
        <fullName evidence="2">CDP-glucose 4,6-dehydratase</fullName>
        <ecNumber evidence="2">4.2.1.45</ecNumber>
    </submittedName>
</protein>
<gene>
    <name evidence="2" type="primary">rfbG</name>
    <name evidence="2" type="ORF">I5803_12665</name>
</gene>
<dbReference type="PANTHER" id="PTHR43245">
    <property type="entry name" value="BIFUNCTIONAL POLYMYXIN RESISTANCE PROTEIN ARNA"/>
    <property type="match status" value="1"/>
</dbReference>
<dbReference type="PANTHER" id="PTHR43245:SF10">
    <property type="entry name" value="SUGAR DEHYDRATASE_EPIMERASE YFNG-RELATED"/>
    <property type="match status" value="1"/>
</dbReference>
<dbReference type="Gene3D" id="3.40.50.720">
    <property type="entry name" value="NAD(P)-binding Rossmann-like Domain"/>
    <property type="match status" value="1"/>
</dbReference>
<dbReference type="InterPro" id="IPR050177">
    <property type="entry name" value="Lipid_A_modif_metabolic_enz"/>
</dbReference>
<dbReference type="Gene3D" id="3.90.25.10">
    <property type="entry name" value="UDP-galactose 4-epimerase, domain 1"/>
    <property type="match status" value="1"/>
</dbReference>
<dbReference type="InterPro" id="IPR013445">
    <property type="entry name" value="CDP_4_6_deHydtase"/>
</dbReference>
<keyword evidence="3" id="KW-1185">Reference proteome</keyword>
<dbReference type="RefSeq" id="WP_196986703.1">
    <property type="nucleotide sequence ID" value="NZ_JADWYS010000001.1"/>
</dbReference>
<evidence type="ECO:0000313" key="3">
    <source>
        <dbReference type="Proteomes" id="UP000651050"/>
    </source>
</evidence>
<evidence type="ECO:0000313" key="2">
    <source>
        <dbReference type="EMBL" id="MBG9388878.1"/>
    </source>
</evidence>
<dbReference type="NCBIfam" id="TIGR02622">
    <property type="entry name" value="CDP_4_6_dhtase"/>
    <property type="match status" value="1"/>
</dbReference>
<dbReference type="EMBL" id="JADWYS010000001">
    <property type="protein sequence ID" value="MBG9388878.1"/>
    <property type="molecule type" value="Genomic_DNA"/>
</dbReference>
<dbReference type="AlphaFoldDB" id="A0A931MHI7"/>